<sequence>MSAVGRCRVRYPEISAGASLRSKKPALKLRPSSRTSRTTSSPKSPAINVFAPFMINVFAPGQDPIAAEP</sequence>
<proteinExistence type="predicted"/>
<name>A0A540L477_MALBA</name>
<organism evidence="2 3">
    <name type="scientific">Malus baccata</name>
    <name type="common">Siberian crab apple</name>
    <name type="synonym">Pyrus baccata</name>
    <dbReference type="NCBI Taxonomy" id="106549"/>
    <lineage>
        <taxon>Eukaryota</taxon>
        <taxon>Viridiplantae</taxon>
        <taxon>Streptophyta</taxon>
        <taxon>Embryophyta</taxon>
        <taxon>Tracheophyta</taxon>
        <taxon>Spermatophyta</taxon>
        <taxon>Magnoliopsida</taxon>
        <taxon>eudicotyledons</taxon>
        <taxon>Gunneridae</taxon>
        <taxon>Pentapetalae</taxon>
        <taxon>rosids</taxon>
        <taxon>fabids</taxon>
        <taxon>Rosales</taxon>
        <taxon>Rosaceae</taxon>
        <taxon>Amygdaloideae</taxon>
        <taxon>Maleae</taxon>
        <taxon>Malus</taxon>
    </lineage>
</organism>
<evidence type="ECO:0000313" key="3">
    <source>
        <dbReference type="Proteomes" id="UP000315295"/>
    </source>
</evidence>
<dbReference type="EMBL" id="VIEB01000773">
    <property type="protein sequence ID" value="TQD81278.1"/>
    <property type="molecule type" value="Genomic_DNA"/>
</dbReference>
<evidence type="ECO:0000313" key="2">
    <source>
        <dbReference type="EMBL" id="TQD81278.1"/>
    </source>
</evidence>
<reference evidence="2 3" key="1">
    <citation type="journal article" date="2019" name="G3 (Bethesda)">
        <title>Sequencing of a Wild Apple (Malus baccata) Genome Unravels the Differences Between Cultivated and Wild Apple Species Regarding Disease Resistance and Cold Tolerance.</title>
        <authorList>
            <person name="Chen X."/>
        </authorList>
    </citation>
    <scope>NUCLEOTIDE SEQUENCE [LARGE SCALE GENOMIC DNA]</scope>
    <source>
        <strain evidence="3">cv. Shandingzi</strain>
        <tissue evidence="2">Leaves</tissue>
    </source>
</reference>
<protein>
    <submittedName>
        <fullName evidence="2">Uncharacterized protein</fullName>
    </submittedName>
</protein>
<comment type="caution">
    <text evidence="2">The sequence shown here is derived from an EMBL/GenBank/DDBJ whole genome shotgun (WGS) entry which is preliminary data.</text>
</comment>
<keyword evidence="3" id="KW-1185">Reference proteome</keyword>
<accession>A0A540L477</accession>
<gene>
    <name evidence="2" type="ORF">C1H46_033160</name>
</gene>
<evidence type="ECO:0000256" key="1">
    <source>
        <dbReference type="SAM" id="MobiDB-lite"/>
    </source>
</evidence>
<dbReference type="AlphaFoldDB" id="A0A540L477"/>
<feature type="region of interest" description="Disordered" evidence="1">
    <location>
        <begin position="22"/>
        <end position="44"/>
    </location>
</feature>
<dbReference type="Proteomes" id="UP000315295">
    <property type="component" value="Unassembled WGS sequence"/>
</dbReference>
<feature type="compositionally biased region" description="Low complexity" evidence="1">
    <location>
        <begin position="30"/>
        <end position="44"/>
    </location>
</feature>